<sequence length="250" mass="28860">MSKVRIKIVTLGHMPARFNKNKIAEYKSSLFEVNSVIDDYPLTCDSDIPDYWAFSDKLISEQLPSCNDADILIAITSVPLQYDWYSRRLNENKFVFTFHMVKDFLKDENIPLENVVYRILYAYSLAYKRSGDRVPSYDDTPGFTHDETKGCLFDMNGLKTDLIESCDKPIICKDCEHKLSTRKVPTNLIEAVKKELRGIRKTRYYRWADFIKSHPILSLVISLVSVVVFGVLSSVIASILYDNVIKNWFA</sequence>
<reference evidence="2" key="1">
    <citation type="submission" date="2019-09" db="EMBL/GenBank/DDBJ databases">
        <authorList>
            <consortium name="GenomeTrakr network: Whole genome sequencing for foodborne pathogen traceback"/>
        </authorList>
    </citation>
    <scope>NUCLEOTIDE SEQUENCE</scope>
    <source>
        <strain evidence="2">ADRDL-2851</strain>
    </source>
</reference>
<keyword evidence="1" id="KW-0812">Transmembrane</keyword>
<organism evidence="2">
    <name type="scientific">Salmonella enterica</name>
    <name type="common">Salmonella choleraesuis</name>
    <dbReference type="NCBI Taxonomy" id="28901"/>
    <lineage>
        <taxon>Bacteria</taxon>
        <taxon>Pseudomonadati</taxon>
        <taxon>Pseudomonadota</taxon>
        <taxon>Gammaproteobacteria</taxon>
        <taxon>Enterobacterales</taxon>
        <taxon>Enterobacteriaceae</taxon>
        <taxon>Salmonella</taxon>
    </lineage>
</organism>
<comment type="caution">
    <text evidence="2">The sequence shown here is derived from an EMBL/GenBank/DDBJ whole genome shotgun (WGS) entry which is preliminary data.</text>
</comment>
<feature type="transmembrane region" description="Helical" evidence="1">
    <location>
        <begin position="216"/>
        <end position="241"/>
    </location>
</feature>
<accession>A0A5Z6XZK7</accession>
<dbReference type="EMBL" id="AAKHDM010000006">
    <property type="protein sequence ID" value="ECR7217524.1"/>
    <property type="molecule type" value="Genomic_DNA"/>
</dbReference>
<evidence type="ECO:0000313" key="2">
    <source>
        <dbReference type="EMBL" id="ECR7217524.1"/>
    </source>
</evidence>
<name>A0A5Z6XZK7_SALER</name>
<proteinExistence type="predicted"/>
<protein>
    <submittedName>
        <fullName evidence="2">Uncharacterized protein</fullName>
    </submittedName>
</protein>
<keyword evidence="1" id="KW-1133">Transmembrane helix</keyword>
<keyword evidence="1" id="KW-0472">Membrane</keyword>
<gene>
    <name evidence="2" type="ORF">F2K96_03460</name>
</gene>
<dbReference type="AlphaFoldDB" id="A0A5Z6XZK7"/>
<evidence type="ECO:0000256" key="1">
    <source>
        <dbReference type="SAM" id="Phobius"/>
    </source>
</evidence>